<dbReference type="InterPro" id="IPR022932">
    <property type="entry name" value="YjcG"/>
</dbReference>
<evidence type="ECO:0000313" key="3">
    <source>
        <dbReference type="EMBL" id="RNB68273.1"/>
    </source>
</evidence>
<feature type="short sequence motif" description="HXTX 2" evidence="2">
    <location>
        <begin position="115"/>
        <end position="118"/>
    </location>
</feature>
<dbReference type="InterPro" id="IPR009097">
    <property type="entry name" value="Cyclic_Pdiesterase"/>
</dbReference>
<accession>A0A3M8BY44</accession>
<protein>
    <recommendedName>
        <fullName evidence="2">Putative phosphoesterase EDM52_20705</fullName>
        <ecNumber evidence="2">3.1.-.-</ecNumber>
    </recommendedName>
</protein>
<dbReference type="AlphaFoldDB" id="A0A3M8BY44"/>
<dbReference type="InterPro" id="IPR050580">
    <property type="entry name" value="2H_phosphoesterase_YjcG-like"/>
</dbReference>
<dbReference type="OrthoDB" id="1524661at2"/>
<dbReference type="EMBL" id="RHHR01000045">
    <property type="protein sequence ID" value="RNB68273.1"/>
    <property type="molecule type" value="Genomic_DNA"/>
</dbReference>
<keyword evidence="1 2" id="KW-0378">Hydrolase</keyword>
<name>A0A3M8BY44_9BACL</name>
<dbReference type="PANTHER" id="PTHR40037">
    <property type="entry name" value="PHOSPHOESTERASE YJCG-RELATED"/>
    <property type="match status" value="1"/>
</dbReference>
<dbReference type="SUPFAM" id="SSF55144">
    <property type="entry name" value="LigT-like"/>
    <property type="match status" value="1"/>
</dbReference>
<dbReference type="PANTHER" id="PTHR40037:SF1">
    <property type="entry name" value="PHOSPHOESTERASE SAOUHSC_00951-RELATED"/>
    <property type="match status" value="1"/>
</dbReference>
<organism evidence="3 4">
    <name type="scientific">Brevibacillus invocatus</name>
    <dbReference type="NCBI Taxonomy" id="173959"/>
    <lineage>
        <taxon>Bacteria</taxon>
        <taxon>Bacillati</taxon>
        <taxon>Bacillota</taxon>
        <taxon>Bacilli</taxon>
        <taxon>Bacillales</taxon>
        <taxon>Paenibacillaceae</taxon>
        <taxon>Brevibacillus</taxon>
    </lineage>
</organism>
<comment type="similarity">
    <text evidence="2">Belongs to the 2H phosphoesterase superfamily. YjcG family.</text>
</comment>
<evidence type="ECO:0000313" key="4">
    <source>
        <dbReference type="Proteomes" id="UP000282028"/>
    </source>
</evidence>
<dbReference type="RefSeq" id="WP_122910852.1">
    <property type="nucleotide sequence ID" value="NZ_CBCSBE010000019.1"/>
</dbReference>
<dbReference type="NCBIfam" id="NF010223">
    <property type="entry name" value="PRK13679.1"/>
    <property type="match status" value="1"/>
</dbReference>
<gene>
    <name evidence="3" type="ORF">EDM52_20705</name>
</gene>
<dbReference type="Proteomes" id="UP000282028">
    <property type="component" value="Unassembled WGS sequence"/>
</dbReference>
<evidence type="ECO:0000256" key="2">
    <source>
        <dbReference type="HAMAP-Rule" id="MF_01444"/>
    </source>
</evidence>
<dbReference type="GO" id="GO:0016788">
    <property type="term" value="F:hydrolase activity, acting on ester bonds"/>
    <property type="evidence" value="ECO:0007669"/>
    <property type="project" value="UniProtKB-UniRule"/>
</dbReference>
<dbReference type="Gene3D" id="3.90.1140.10">
    <property type="entry name" value="Cyclic phosphodiesterase"/>
    <property type="match status" value="1"/>
</dbReference>
<comment type="caution">
    <text evidence="3">The sequence shown here is derived from an EMBL/GenBank/DDBJ whole genome shotgun (WGS) entry which is preliminary data.</text>
</comment>
<dbReference type="EC" id="3.1.-.-" evidence="2"/>
<dbReference type="Pfam" id="PF13563">
    <property type="entry name" value="2_5_RNA_ligase2"/>
    <property type="match status" value="1"/>
</dbReference>
<sequence length="170" mass="19703">MLYSIVVFPSSKVQEVANSYRKRYDPAYALIPPYIRLKEAFDLDESSLPKLVEHLEQVASSTDPFTANFHRVSSFHPTNNVIYLALQNKEPFAELHQKIVKQCVSDKETYAFVPHLTIGRDLSDDELRDVTGQLSMVKFDLTSEVDRFHLIYQLEDGIWSVYQTFLLKKK</sequence>
<comment type="caution">
    <text evidence="2">Lacks conserved residue(s) required for the propagation of feature annotation.</text>
</comment>
<dbReference type="HAMAP" id="MF_01444">
    <property type="entry name" value="2H_phosphoesterase_YjcG"/>
    <property type="match status" value="1"/>
</dbReference>
<reference evidence="3 4" key="1">
    <citation type="submission" date="2018-10" db="EMBL/GenBank/DDBJ databases">
        <title>Phylogenomics of Brevibacillus.</title>
        <authorList>
            <person name="Dunlap C."/>
        </authorList>
    </citation>
    <scope>NUCLEOTIDE SEQUENCE [LARGE SCALE GENOMIC DNA]</scope>
    <source>
        <strain evidence="3 4">JCM 12215</strain>
    </source>
</reference>
<proteinExistence type="inferred from homology"/>
<evidence type="ECO:0000256" key="1">
    <source>
        <dbReference type="ARBA" id="ARBA00022801"/>
    </source>
</evidence>
<feature type="active site" description="Proton acceptor" evidence="2">
    <location>
        <position position="115"/>
    </location>
</feature>
<keyword evidence="4" id="KW-1185">Reference proteome</keyword>